<evidence type="ECO:0000313" key="1">
    <source>
        <dbReference type="EMBL" id="EYC45480.1"/>
    </source>
</evidence>
<comment type="caution">
    <text evidence="1">The sequence shown here is derived from an EMBL/GenBank/DDBJ whole genome shotgun (WGS) entry which is preliminary data.</text>
</comment>
<keyword evidence="2" id="KW-1185">Reference proteome</keyword>
<protein>
    <submittedName>
        <fullName evidence="1">Uncharacterized protein</fullName>
    </submittedName>
</protein>
<dbReference type="AlphaFoldDB" id="A0A016X0N7"/>
<proteinExistence type="predicted"/>
<gene>
    <name evidence="1" type="primary">Acey_s0426.g1254</name>
    <name evidence="1" type="ORF">Y032_0426g1254</name>
</gene>
<evidence type="ECO:0000313" key="2">
    <source>
        <dbReference type="Proteomes" id="UP000024635"/>
    </source>
</evidence>
<dbReference type="Proteomes" id="UP000024635">
    <property type="component" value="Unassembled WGS sequence"/>
</dbReference>
<reference evidence="2" key="1">
    <citation type="journal article" date="2015" name="Nat. Genet.">
        <title>The genome and transcriptome of the zoonotic hookworm Ancylostoma ceylanicum identify infection-specific gene families.</title>
        <authorList>
            <person name="Schwarz E.M."/>
            <person name="Hu Y."/>
            <person name="Antoshechkin I."/>
            <person name="Miller M.M."/>
            <person name="Sternberg P.W."/>
            <person name="Aroian R.V."/>
        </authorList>
    </citation>
    <scope>NUCLEOTIDE SEQUENCE</scope>
    <source>
        <strain evidence="2">HY135</strain>
    </source>
</reference>
<dbReference type="EMBL" id="JARK01000026">
    <property type="protein sequence ID" value="EYC45480.1"/>
    <property type="molecule type" value="Genomic_DNA"/>
</dbReference>
<organism evidence="1 2">
    <name type="scientific">Ancylostoma ceylanicum</name>
    <dbReference type="NCBI Taxonomy" id="53326"/>
    <lineage>
        <taxon>Eukaryota</taxon>
        <taxon>Metazoa</taxon>
        <taxon>Ecdysozoa</taxon>
        <taxon>Nematoda</taxon>
        <taxon>Chromadorea</taxon>
        <taxon>Rhabditida</taxon>
        <taxon>Rhabditina</taxon>
        <taxon>Rhabditomorpha</taxon>
        <taxon>Strongyloidea</taxon>
        <taxon>Ancylostomatidae</taxon>
        <taxon>Ancylostomatinae</taxon>
        <taxon>Ancylostoma</taxon>
    </lineage>
</organism>
<sequence length="117" mass="13408">MFFRRSRQKGALLFSLWTKHVGLLRAFWVSGPFCAGIELQLIANTQRELQCSCCASAGFSVSLVPPTWYRKWMGSLIAFYLTANGFQSENFHTSGRWIVTFDAFLLWQSFPCKLGRL</sequence>
<name>A0A016X0N7_9BILA</name>
<accession>A0A016X0N7</accession>